<keyword evidence="2" id="KW-1185">Reference proteome</keyword>
<dbReference type="EMBL" id="JAGEUA010000002">
    <property type="protein sequence ID" value="KAL1006176.1"/>
    <property type="molecule type" value="Genomic_DNA"/>
</dbReference>
<proteinExistence type="predicted"/>
<dbReference type="AlphaFoldDB" id="A0ABD0XVT6"/>
<organism evidence="1 2">
    <name type="scientific">Umbra pygmaea</name>
    <name type="common">Eastern mudminnow</name>
    <dbReference type="NCBI Taxonomy" id="75934"/>
    <lineage>
        <taxon>Eukaryota</taxon>
        <taxon>Metazoa</taxon>
        <taxon>Chordata</taxon>
        <taxon>Craniata</taxon>
        <taxon>Vertebrata</taxon>
        <taxon>Euteleostomi</taxon>
        <taxon>Actinopterygii</taxon>
        <taxon>Neopterygii</taxon>
        <taxon>Teleostei</taxon>
        <taxon>Protacanthopterygii</taxon>
        <taxon>Esociformes</taxon>
        <taxon>Umbridae</taxon>
        <taxon>Umbra</taxon>
    </lineage>
</organism>
<evidence type="ECO:0000313" key="1">
    <source>
        <dbReference type="EMBL" id="KAL1006176.1"/>
    </source>
</evidence>
<dbReference type="Proteomes" id="UP001557470">
    <property type="component" value="Unassembled WGS sequence"/>
</dbReference>
<name>A0ABD0XVT6_UMBPY</name>
<gene>
    <name evidence="1" type="ORF">UPYG_G00068870</name>
</gene>
<comment type="caution">
    <text evidence="1">The sequence shown here is derived from an EMBL/GenBank/DDBJ whole genome shotgun (WGS) entry which is preliminary data.</text>
</comment>
<reference evidence="1 2" key="1">
    <citation type="submission" date="2024-06" db="EMBL/GenBank/DDBJ databases">
        <authorList>
            <person name="Pan Q."/>
            <person name="Wen M."/>
            <person name="Jouanno E."/>
            <person name="Zahm M."/>
            <person name="Klopp C."/>
            <person name="Cabau C."/>
            <person name="Louis A."/>
            <person name="Berthelot C."/>
            <person name="Parey E."/>
            <person name="Roest Crollius H."/>
            <person name="Montfort J."/>
            <person name="Robinson-Rechavi M."/>
            <person name="Bouchez O."/>
            <person name="Lampietro C."/>
            <person name="Lopez Roques C."/>
            <person name="Donnadieu C."/>
            <person name="Postlethwait J."/>
            <person name="Bobe J."/>
            <person name="Verreycken H."/>
            <person name="Guiguen Y."/>
        </authorList>
    </citation>
    <scope>NUCLEOTIDE SEQUENCE [LARGE SCALE GENOMIC DNA]</scope>
    <source>
        <strain evidence="1">Up_M1</strain>
        <tissue evidence="1">Testis</tissue>
    </source>
</reference>
<accession>A0ABD0XVT6</accession>
<evidence type="ECO:0008006" key="3">
    <source>
        <dbReference type="Google" id="ProtNLM"/>
    </source>
</evidence>
<sequence length="114" mass="12609">MSQYTSVIPPPNNMPALRYSLLPPADHLWMCPCRFRDSESCSPPKETITRLLRCQKLQTDLSAAFDTVNHHILLSTLSELGISGSAHSWIASYLAGHSYQVKTCVSACLDDIST</sequence>
<protein>
    <recommendedName>
        <fullName evidence="3">Reverse transcriptase domain-containing protein</fullName>
    </recommendedName>
</protein>
<evidence type="ECO:0000313" key="2">
    <source>
        <dbReference type="Proteomes" id="UP001557470"/>
    </source>
</evidence>